<keyword evidence="1" id="KW-0472">Membrane</keyword>
<proteinExistence type="predicted"/>
<dbReference type="KEGG" id="dwd:DSCW_28620"/>
<feature type="transmembrane region" description="Helical" evidence="1">
    <location>
        <begin position="77"/>
        <end position="97"/>
    </location>
</feature>
<dbReference type="OrthoDB" id="9849371at2"/>
<dbReference type="RefSeq" id="WP_155304368.1">
    <property type="nucleotide sequence ID" value="NZ_AP021875.1"/>
</dbReference>
<evidence type="ECO:0000313" key="3">
    <source>
        <dbReference type="Proteomes" id="UP000427769"/>
    </source>
</evidence>
<keyword evidence="3" id="KW-1185">Reference proteome</keyword>
<keyword evidence="1" id="KW-0812">Transmembrane</keyword>
<accession>A0A5K7Z3Z1</accession>
<dbReference type="Proteomes" id="UP000427769">
    <property type="component" value="Chromosome"/>
</dbReference>
<feature type="transmembrane region" description="Helical" evidence="1">
    <location>
        <begin position="35"/>
        <end position="65"/>
    </location>
</feature>
<dbReference type="EMBL" id="AP021875">
    <property type="protein sequence ID" value="BBO75445.1"/>
    <property type="molecule type" value="Genomic_DNA"/>
</dbReference>
<keyword evidence="1" id="KW-1133">Transmembrane helix</keyword>
<sequence>MKRAFVYIICTLPAIQAFAWSTLSGLIGTLILAGFFSTIMSLELLSLLLPLIMGINASISGYMLIEGAENEICRTRLSSLAAGVLVAVLSFIAVNGFCYKTGGFILMSGLQALVAIGICAIGAWSGGILAVKYRKLKEQAAGS</sequence>
<dbReference type="AlphaFoldDB" id="A0A5K7Z3Z1"/>
<name>A0A5K7Z3Z1_9BACT</name>
<organism evidence="2 3">
    <name type="scientific">Desulfosarcina widdelii</name>
    <dbReference type="NCBI Taxonomy" id="947919"/>
    <lineage>
        <taxon>Bacteria</taxon>
        <taxon>Pseudomonadati</taxon>
        <taxon>Thermodesulfobacteriota</taxon>
        <taxon>Desulfobacteria</taxon>
        <taxon>Desulfobacterales</taxon>
        <taxon>Desulfosarcinaceae</taxon>
        <taxon>Desulfosarcina</taxon>
    </lineage>
</organism>
<evidence type="ECO:0000313" key="2">
    <source>
        <dbReference type="EMBL" id="BBO75445.1"/>
    </source>
</evidence>
<reference evidence="2 3" key="1">
    <citation type="submission" date="2019-11" db="EMBL/GenBank/DDBJ databases">
        <title>Comparative genomics of hydrocarbon-degrading Desulfosarcina strains.</title>
        <authorList>
            <person name="Watanabe M."/>
            <person name="Kojima H."/>
            <person name="Fukui M."/>
        </authorList>
    </citation>
    <scope>NUCLEOTIDE SEQUENCE [LARGE SCALE GENOMIC DNA]</scope>
    <source>
        <strain evidence="2 3">PP31</strain>
    </source>
</reference>
<gene>
    <name evidence="2" type="ORF">DSCW_28620</name>
</gene>
<evidence type="ECO:0000256" key="1">
    <source>
        <dbReference type="SAM" id="Phobius"/>
    </source>
</evidence>
<feature type="transmembrane region" description="Helical" evidence="1">
    <location>
        <begin position="103"/>
        <end position="131"/>
    </location>
</feature>
<protein>
    <submittedName>
        <fullName evidence="2">Uncharacterized protein</fullName>
    </submittedName>
</protein>